<gene>
    <name evidence="2" type="ORF">CSV91_00500</name>
</gene>
<dbReference type="InterPro" id="IPR004843">
    <property type="entry name" value="Calcineurin-like_PHP"/>
</dbReference>
<proteinExistence type="predicted"/>
<dbReference type="KEGG" id="caer:CSV91_00500"/>
<dbReference type="SUPFAM" id="SSF56300">
    <property type="entry name" value="Metallo-dependent phosphatases"/>
    <property type="match status" value="1"/>
</dbReference>
<evidence type="ECO:0000313" key="2">
    <source>
        <dbReference type="EMBL" id="ATP53156.1"/>
    </source>
</evidence>
<dbReference type="GO" id="GO:0016787">
    <property type="term" value="F:hydrolase activity"/>
    <property type="evidence" value="ECO:0007669"/>
    <property type="project" value="InterPro"/>
</dbReference>
<dbReference type="InterPro" id="IPR029052">
    <property type="entry name" value="Metallo-depent_PP-like"/>
</dbReference>
<feature type="domain" description="Calcineurin-like phosphoesterase" evidence="1">
    <location>
        <begin position="8"/>
        <end position="159"/>
    </location>
</feature>
<dbReference type="AlphaFoldDB" id="A0A2D1TV13"/>
<dbReference type="Pfam" id="PF00149">
    <property type="entry name" value="Metallophos"/>
    <property type="match status" value="1"/>
</dbReference>
<evidence type="ECO:0000259" key="1">
    <source>
        <dbReference type="Pfam" id="PF00149"/>
    </source>
</evidence>
<sequence>MRTETMMWFTADLHLGDTNILHDVDRPFDSVEEMNRKVIDAINECVAVDDRLYILGDFTYRLPMAEAVRLRERIECQSVTLIRGNHDGDWGDPDAPHIWDEVRDYLEVAPGYAKGHRLVMSHYPMLSWNGKARGAIMLHGHIHSRGDRTNARNRDRERPIFRYDVGLDANDYKPVSRDQILDFFRL</sequence>
<protein>
    <recommendedName>
        <fullName evidence="1">Calcineurin-like phosphoesterase domain-containing protein</fullName>
    </recommendedName>
</protein>
<dbReference type="Gene3D" id="3.60.21.10">
    <property type="match status" value="1"/>
</dbReference>
<accession>A0A2D1TV13</accession>
<organism evidence="2 3">
    <name type="scientific">Collinsella aerofaciens</name>
    <dbReference type="NCBI Taxonomy" id="74426"/>
    <lineage>
        <taxon>Bacteria</taxon>
        <taxon>Bacillati</taxon>
        <taxon>Actinomycetota</taxon>
        <taxon>Coriobacteriia</taxon>
        <taxon>Coriobacteriales</taxon>
        <taxon>Coriobacteriaceae</taxon>
        <taxon>Collinsella</taxon>
    </lineage>
</organism>
<dbReference type="Proteomes" id="UP000225608">
    <property type="component" value="Chromosome"/>
</dbReference>
<name>A0A2D1TV13_9ACTN</name>
<reference evidence="2 3" key="1">
    <citation type="submission" date="2017-10" db="EMBL/GenBank/DDBJ databases">
        <title>Complete genome sequence of Collinsella aerofaciens isolated from the gut of a healthy adult Indian.</title>
        <authorList>
            <person name="Bag S."/>
            <person name="Ghosh T.S."/>
            <person name="Das B."/>
        </authorList>
    </citation>
    <scope>NUCLEOTIDE SEQUENCE [LARGE SCALE GENOMIC DNA]</scope>
    <source>
        <strain evidence="3">indica</strain>
    </source>
</reference>
<dbReference type="EMBL" id="CP024160">
    <property type="protein sequence ID" value="ATP53156.1"/>
    <property type="molecule type" value="Genomic_DNA"/>
</dbReference>
<evidence type="ECO:0000313" key="3">
    <source>
        <dbReference type="Proteomes" id="UP000225608"/>
    </source>
</evidence>